<keyword evidence="2" id="KW-1185">Reference proteome</keyword>
<gene>
    <name evidence="1" type="ORF">GCM10011511_12050</name>
</gene>
<reference evidence="1" key="1">
    <citation type="journal article" date="2014" name="Int. J. Syst. Evol. Microbiol.">
        <title>Complete genome sequence of Corynebacterium casei LMG S-19264T (=DSM 44701T), isolated from a smear-ripened cheese.</title>
        <authorList>
            <consortium name="US DOE Joint Genome Institute (JGI-PGF)"/>
            <person name="Walter F."/>
            <person name="Albersmeier A."/>
            <person name="Kalinowski J."/>
            <person name="Ruckert C."/>
        </authorList>
    </citation>
    <scope>NUCLEOTIDE SEQUENCE</scope>
    <source>
        <strain evidence="1">CGMCC 1.15448</strain>
    </source>
</reference>
<name>A0A8J2UAE4_9BACT</name>
<accession>A0A8J2UAE4</accession>
<comment type="caution">
    <text evidence="1">The sequence shown here is derived from an EMBL/GenBank/DDBJ whole genome shotgun (WGS) entry which is preliminary data.</text>
</comment>
<dbReference type="Proteomes" id="UP000607559">
    <property type="component" value="Unassembled WGS sequence"/>
</dbReference>
<dbReference type="AlphaFoldDB" id="A0A8J2UAE4"/>
<organism evidence="1 2">
    <name type="scientific">Puia dinghuensis</name>
    <dbReference type="NCBI Taxonomy" id="1792502"/>
    <lineage>
        <taxon>Bacteria</taxon>
        <taxon>Pseudomonadati</taxon>
        <taxon>Bacteroidota</taxon>
        <taxon>Chitinophagia</taxon>
        <taxon>Chitinophagales</taxon>
        <taxon>Chitinophagaceae</taxon>
        <taxon>Puia</taxon>
    </lineage>
</organism>
<proteinExistence type="predicted"/>
<protein>
    <submittedName>
        <fullName evidence="1">Uncharacterized protein</fullName>
    </submittedName>
</protein>
<evidence type="ECO:0000313" key="1">
    <source>
        <dbReference type="EMBL" id="GGA90410.1"/>
    </source>
</evidence>
<evidence type="ECO:0000313" key="2">
    <source>
        <dbReference type="Proteomes" id="UP000607559"/>
    </source>
</evidence>
<sequence length="174" mass="20057">MFTSGRLKKLSDIFKFRLVPITVVATDLGKEKNRFKELIENPDDFIYQEIRLFSTNCRLAPFEMGILIETEHPGHRLKTDQEKEEKYAAIKPLVEEGTITCLDEIFKYVHKYTVAEQIGRKGATLDRYLKNVDNFPIGDIRAIGGLFELKLSEMLKLVEVQYDKQTSGALKKPE</sequence>
<dbReference type="EMBL" id="BMJC01000001">
    <property type="protein sequence ID" value="GGA90410.1"/>
    <property type="molecule type" value="Genomic_DNA"/>
</dbReference>
<reference evidence="1" key="2">
    <citation type="submission" date="2020-09" db="EMBL/GenBank/DDBJ databases">
        <authorList>
            <person name="Sun Q."/>
            <person name="Zhou Y."/>
        </authorList>
    </citation>
    <scope>NUCLEOTIDE SEQUENCE</scope>
    <source>
        <strain evidence="1">CGMCC 1.15448</strain>
    </source>
</reference>